<organism evidence="2 3">
    <name type="scientific">Actinocrinis puniceicyclus</name>
    <dbReference type="NCBI Taxonomy" id="977794"/>
    <lineage>
        <taxon>Bacteria</taxon>
        <taxon>Bacillati</taxon>
        <taxon>Actinomycetota</taxon>
        <taxon>Actinomycetes</taxon>
        <taxon>Catenulisporales</taxon>
        <taxon>Actinospicaceae</taxon>
        <taxon>Actinocrinis</taxon>
    </lineage>
</organism>
<dbReference type="EMBL" id="JAGSXH010000151">
    <property type="protein sequence ID" value="MBS2966439.1"/>
    <property type="molecule type" value="Genomic_DNA"/>
</dbReference>
<evidence type="ECO:0000313" key="3">
    <source>
        <dbReference type="Proteomes" id="UP000677913"/>
    </source>
</evidence>
<dbReference type="AlphaFoldDB" id="A0A8J7WWL4"/>
<sequence>MPPRLACTIAIQAGRPSPSPTRSPTTPPSPRCHQPRQLTCALGWPNSGYTRLLGLDQHPDLAATTPDTLRFRLWHLPAKLAAHARRRVLKIPADWPWATAFTDCCNRLAALPDPG</sequence>
<protein>
    <submittedName>
        <fullName evidence="2">Transposase</fullName>
    </submittedName>
</protein>
<evidence type="ECO:0000256" key="1">
    <source>
        <dbReference type="SAM" id="MobiDB-lite"/>
    </source>
</evidence>
<feature type="compositionally biased region" description="Pro residues" evidence="1">
    <location>
        <begin position="17"/>
        <end position="30"/>
    </location>
</feature>
<feature type="region of interest" description="Disordered" evidence="1">
    <location>
        <begin position="10"/>
        <end position="35"/>
    </location>
</feature>
<comment type="caution">
    <text evidence="2">The sequence shown here is derived from an EMBL/GenBank/DDBJ whole genome shotgun (WGS) entry which is preliminary data.</text>
</comment>
<keyword evidence="3" id="KW-1185">Reference proteome</keyword>
<reference evidence="2" key="1">
    <citation type="submission" date="2021-04" db="EMBL/GenBank/DDBJ databases">
        <title>Genome based classification of Actinospica acidithermotolerans sp. nov., an actinobacterium isolated from an Indonesian hot spring.</title>
        <authorList>
            <person name="Kusuma A.B."/>
            <person name="Putra K.E."/>
            <person name="Nafisah S."/>
            <person name="Loh J."/>
            <person name="Nouioui I."/>
            <person name="Goodfellow M."/>
        </authorList>
    </citation>
    <scope>NUCLEOTIDE SEQUENCE</scope>
    <source>
        <strain evidence="2">DSM 45618</strain>
    </source>
</reference>
<gene>
    <name evidence="2" type="ORF">KGA66_25585</name>
</gene>
<evidence type="ECO:0000313" key="2">
    <source>
        <dbReference type="EMBL" id="MBS2966439.1"/>
    </source>
</evidence>
<proteinExistence type="predicted"/>
<accession>A0A8J7WWL4</accession>
<dbReference type="Proteomes" id="UP000677913">
    <property type="component" value="Unassembled WGS sequence"/>
</dbReference>
<name>A0A8J7WWL4_9ACTN</name>